<organism evidence="2 3">
    <name type="scientific">Orbilia oligospora</name>
    <name type="common">Nematode-trapping fungus</name>
    <name type="synonym">Arthrobotrys oligospora</name>
    <dbReference type="NCBI Taxonomy" id="2813651"/>
    <lineage>
        <taxon>Eukaryota</taxon>
        <taxon>Fungi</taxon>
        <taxon>Dikarya</taxon>
        <taxon>Ascomycota</taxon>
        <taxon>Pezizomycotina</taxon>
        <taxon>Orbiliomycetes</taxon>
        <taxon>Orbiliales</taxon>
        <taxon>Orbiliaceae</taxon>
        <taxon>Orbilia</taxon>
    </lineage>
</organism>
<dbReference type="AlphaFoldDB" id="A0A7C8JIX3"/>
<feature type="transmembrane region" description="Helical" evidence="1">
    <location>
        <begin position="41"/>
        <end position="63"/>
    </location>
</feature>
<evidence type="ECO:0000313" key="2">
    <source>
        <dbReference type="EMBL" id="KAF3095033.1"/>
    </source>
</evidence>
<dbReference type="Proteomes" id="UP000475325">
    <property type="component" value="Unassembled WGS sequence"/>
</dbReference>
<evidence type="ECO:0000313" key="3">
    <source>
        <dbReference type="Proteomes" id="UP000475325"/>
    </source>
</evidence>
<dbReference type="EMBL" id="WIQW01000042">
    <property type="protein sequence ID" value="KAF3095033.1"/>
    <property type="molecule type" value="Genomic_DNA"/>
</dbReference>
<reference evidence="2 3" key="1">
    <citation type="submission" date="2019-06" db="EMBL/GenBank/DDBJ databases">
        <authorList>
            <person name="Palmer J.M."/>
        </authorList>
    </citation>
    <scope>NUCLEOTIDE SEQUENCE [LARGE SCALE GENOMIC DNA]</scope>
    <source>
        <strain evidence="2 3">TWF102</strain>
    </source>
</reference>
<keyword evidence="1" id="KW-0812">Transmembrane</keyword>
<name>A0A7C8JIX3_ORBOL</name>
<keyword evidence="1" id="KW-0472">Membrane</keyword>
<gene>
    <name evidence="2" type="ORF">TWF102_007429</name>
</gene>
<comment type="caution">
    <text evidence="2">The sequence shown here is derived from an EMBL/GenBank/DDBJ whole genome shotgun (WGS) entry which is preliminary data.</text>
</comment>
<sequence length="116" mass="12192">MTVIVVTTKKKKVLFASIAGALALSLLNVNAVAGADKYIAIIAGALELWRLIVNVAIYVTTVVRKVTGRGIKSADWGLNVVNLVVGQDMKNLLFQGAGPAPTVGAPLNLNIGRLRL</sequence>
<accession>A0A7C8JIX3</accession>
<proteinExistence type="predicted"/>
<protein>
    <submittedName>
        <fullName evidence="2">Uncharacterized protein</fullName>
    </submittedName>
</protein>
<evidence type="ECO:0000256" key="1">
    <source>
        <dbReference type="SAM" id="Phobius"/>
    </source>
</evidence>
<keyword evidence="1" id="KW-1133">Transmembrane helix</keyword>